<dbReference type="InterPro" id="IPR036890">
    <property type="entry name" value="HATPase_C_sf"/>
</dbReference>
<dbReference type="GO" id="GO:0005886">
    <property type="term" value="C:plasma membrane"/>
    <property type="evidence" value="ECO:0007669"/>
    <property type="project" value="TreeGrafter"/>
</dbReference>
<dbReference type="InterPro" id="IPR005467">
    <property type="entry name" value="His_kinase_dom"/>
</dbReference>
<protein>
    <recommendedName>
        <fullName evidence="2">histidine kinase</fullName>
        <ecNumber evidence="2">2.7.13.3</ecNumber>
    </recommendedName>
</protein>
<dbReference type="Pfam" id="PF02518">
    <property type="entry name" value="HATPase_c"/>
    <property type="match status" value="1"/>
</dbReference>
<dbReference type="CDD" id="cd00075">
    <property type="entry name" value="HATPase"/>
    <property type="match status" value="1"/>
</dbReference>
<reference evidence="10 13" key="1">
    <citation type="submission" date="2024-01" db="EMBL/GenBank/DDBJ databases">
        <title>Aequorivita flavus sp. nov., isolated from deep-sea sediment.</title>
        <authorList>
            <person name="Chen X."/>
        </authorList>
    </citation>
    <scope>NUCLEOTIDE SEQUENCE</scope>
    <source>
        <strain evidence="10">MCCC 1A16923</strain>
        <strain evidence="11 13">MCCC 1A16935</strain>
    </source>
</reference>
<evidence type="ECO:0000313" key="10">
    <source>
        <dbReference type="EMBL" id="MEM0518327.1"/>
    </source>
</evidence>
<comment type="caution">
    <text evidence="10">The sequence shown here is derived from an EMBL/GenBank/DDBJ whole genome shotgun (WGS) entry which is preliminary data.</text>
</comment>
<feature type="transmembrane region" description="Helical" evidence="8">
    <location>
        <begin position="136"/>
        <end position="158"/>
    </location>
</feature>
<comment type="catalytic activity">
    <reaction evidence="1">
        <text>ATP + protein L-histidine = ADP + protein N-phospho-L-histidine.</text>
        <dbReference type="EC" id="2.7.13.3"/>
    </reaction>
</comment>
<feature type="domain" description="Histidine kinase" evidence="9">
    <location>
        <begin position="220"/>
        <end position="426"/>
    </location>
</feature>
<proteinExistence type="predicted"/>
<evidence type="ECO:0000256" key="4">
    <source>
        <dbReference type="ARBA" id="ARBA00022679"/>
    </source>
</evidence>
<dbReference type="GO" id="GO:0000155">
    <property type="term" value="F:phosphorelay sensor kinase activity"/>
    <property type="evidence" value="ECO:0007669"/>
    <property type="project" value="InterPro"/>
</dbReference>
<evidence type="ECO:0000256" key="6">
    <source>
        <dbReference type="ARBA" id="ARBA00022777"/>
    </source>
</evidence>
<evidence type="ECO:0000256" key="5">
    <source>
        <dbReference type="ARBA" id="ARBA00022692"/>
    </source>
</evidence>
<dbReference type="SUPFAM" id="SSF47384">
    <property type="entry name" value="Homodimeric domain of signal transducing histidine kinase"/>
    <property type="match status" value="1"/>
</dbReference>
<evidence type="ECO:0000256" key="7">
    <source>
        <dbReference type="ARBA" id="ARBA00022989"/>
    </source>
</evidence>
<evidence type="ECO:0000256" key="3">
    <source>
        <dbReference type="ARBA" id="ARBA00022553"/>
    </source>
</evidence>
<dbReference type="SMART" id="SM00388">
    <property type="entry name" value="HisKA"/>
    <property type="match status" value="1"/>
</dbReference>
<dbReference type="CDD" id="cd00082">
    <property type="entry name" value="HisKA"/>
    <property type="match status" value="1"/>
</dbReference>
<dbReference type="Proteomes" id="UP001388259">
    <property type="component" value="Unassembled WGS sequence"/>
</dbReference>
<name>A0AB35YSW6_9FLAO</name>
<evidence type="ECO:0000256" key="2">
    <source>
        <dbReference type="ARBA" id="ARBA00012438"/>
    </source>
</evidence>
<dbReference type="SMART" id="SM00387">
    <property type="entry name" value="HATPase_c"/>
    <property type="match status" value="1"/>
</dbReference>
<keyword evidence="4" id="KW-0808">Transferase</keyword>
<dbReference type="EMBL" id="JBANCF010000014">
    <property type="protein sequence ID" value="MEM0574570.1"/>
    <property type="molecule type" value="Genomic_DNA"/>
</dbReference>
<dbReference type="PROSITE" id="PS50109">
    <property type="entry name" value="HIS_KIN"/>
    <property type="match status" value="1"/>
</dbReference>
<feature type="transmembrane region" description="Helical" evidence="8">
    <location>
        <begin position="7"/>
        <end position="28"/>
    </location>
</feature>
<dbReference type="InterPro" id="IPR036097">
    <property type="entry name" value="HisK_dim/P_sf"/>
</dbReference>
<dbReference type="AlphaFoldDB" id="A0AB35YSW6"/>
<evidence type="ECO:0000256" key="8">
    <source>
        <dbReference type="SAM" id="Phobius"/>
    </source>
</evidence>
<keyword evidence="8" id="KW-0472">Membrane</keyword>
<dbReference type="Gene3D" id="3.30.565.10">
    <property type="entry name" value="Histidine kinase-like ATPase, C-terminal domain"/>
    <property type="match status" value="1"/>
</dbReference>
<dbReference type="InterPro" id="IPR003661">
    <property type="entry name" value="HisK_dim/P_dom"/>
</dbReference>
<accession>A0AB35YSW6</accession>
<dbReference type="InterPro" id="IPR050428">
    <property type="entry name" value="TCS_sensor_his_kinase"/>
</dbReference>
<dbReference type="EMBL" id="JAZBJM010000004">
    <property type="protein sequence ID" value="MEM0518327.1"/>
    <property type="molecule type" value="Genomic_DNA"/>
</dbReference>
<dbReference type="RefSeq" id="WP_342687240.1">
    <property type="nucleotide sequence ID" value="NZ_JAZBJM010000004.1"/>
</dbReference>
<dbReference type="InterPro" id="IPR003594">
    <property type="entry name" value="HATPase_dom"/>
</dbReference>
<keyword evidence="5 8" id="KW-0812">Transmembrane</keyword>
<gene>
    <name evidence="11" type="ORF">VZD24_13675</name>
    <name evidence="10" type="ORF">VZD85_08195</name>
</gene>
<dbReference type="PANTHER" id="PTHR45436">
    <property type="entry name" value="SENSOR HISTIDINE KINASE YKOH"/>
    <property type="match status" value="1"/>
</dbReference>
<dbReference type="Pfam" id="PF00512">
    <property type="entry name" value="HisKA"/>
    <property type="match status" value="1"/>
</dbReference>
<dbReference type="EC" id="2.7.13.3" evidence="2"/>
<organism evidence="10 12">
    <name type="scientific">Aequorivita flava</name>
    <dbReference type="NCBI Taxonomy" id="3114371"/>
    <lineage>
        <taxon>Bacteria</taxon>
        <taxon>Pseudomonadati</taxon>
        <taxon>Bacteroidota</taxon>
        <taxon>Flavobacteriia</taxon>
        <taxon>Flavobacteriales</taxon>
        <taxon>Flavobacteriaceae</taxon>
        <taxon>Aequorivita</taxon>
    </lineage>
</organism>
<keyword evidence="7 8" id="KW-1133">Transmembrane helix</keyword>
<sequence length="426" mass="49366">MKLLNRSLLYLSLAFFFIIGIWAIIFYFNLKDEIRDSIDDGLENNKLLLIQKIRTDTTLLSQNQFGGNNFEIHPISKQTALQQRDVYKDTLMYRANEDDLEAVRILHSAIKYGDKYYKLKVISSLVEEDDLIEDSFWSVVWLFVILVGSTLVINNLILRKLWNPFYDILKRLKNYRLDKEESIINTPTKTAEFRELQQASNTLIRHTQEVYTSQKQFTENASHELQTPLAIISNKLELLLESENLVQTDAQTIAEVITLVQRLTQLNKSLLLLAKIENKQFPEQSIITINELTKESWNNFEDFAQYKQLKINYDEAAKLKVIMDPSLAAILISNLMKNAIFHNTAGGSIHLKFNKHEFSICNTATNTPLQQEYIFTRFQKDASKTQSTGLGLAVCKAICDFYNLPINYSFFENQHCFTVNFKNILP</sequence>
<dbReference type="Proteomes" id="UP001390963">
    <property type="component" value="Unassembled WGS sequence"/>
</dbReference>
<evidence type="ECO:0000313" key="11">
    <source>
        <dbReference type="EMBL" id="MEM0574570.1"/>
    </source>
</evidence>
<dbReference type="SUPFAM" id="SSF55874">
    <property type="entry name" value="ATPase domain of HSP90 chaperone/DNA topoisomerase II/histidine kinase"/>
    <property type="match status" value="1"/>
</dbReference>
<evidence type="ECO:0000256" key="1">
    <source>
        <dbReference type="ARBA" id="ARBA00000085"/>
    </source>
</evidence>
<evidence type="ECO:0000313" key="13">
    <source>
        <dbReference type="Proteomes" id="UP001390963"/>
    </source>
</evidence>
<dbReference type="Gene3D" id="1.10.287.130">
    <property type="match status" value="1"/>
</dbReference>
<evidence type="ECO:0000259" key="9">
    <source>
        <dbReference type="PROSITE" id="PS50109"/>
    </source>
</evidence>
<keyword evidence="6 10" id="KW-0418">Kinase</keyword>
<keyword evidence="3" id="KW-0597">Phosphoprotein</keyword>
<dbReference type="PANTHER" id="PTHR45436:SF5">
    <property type="entry name" value="SENSOR HISTIDINE KINASE TRCS"/>
    <property type="match status" value="1"/>
</dbReference>
<keyword evidence="13" id="KW-1185">Reference proteome</keyword>
<evidence type="ECO:0000313" key="12">
    <source>
        <dbReference type="Proteomes" id="UP001388259"/>
    </source>
</evidence>